<proteinExistence type="predicted"/>
<reference evidence="1" key="1">
    <citation type="journal article" date="2021" name="New Phytol.">
        <title>Evolutionary innovations through gain and loss of genes in the ectomycorrhizal Boletales.</title>
        <authorList>
            <person name="Wu G."/>
            <person name="Miyauchi S."/>
            <person name="Morin E."/>
            <person name="Kuo A."/>
            <person name="Drula E."/>
            <person name="Varga T."/>
            <person name="Kohler A."/>
            <person name="Feng B."/>
            <person name="Cao Y."/>
            <person name="Lipzen A."/>
            <person name="Daum C."/>
            <person name="Hundley H."/>
            <person name="Pangilinan J."/>
            <person name="Johnson J."/>
            <person name="Barry K."/>
            <person name="LaButti K."/>
            <person name="Ng V."/>
            <person name="Ahrendt S."/>
            <person name="Min B."/>
            <person name="Choi I.G."/>
            <person name="Park H."/>
            <person name="Plett J.M."/>
            <person name="Magnuson J."/>
            <person name="Spatafora J.W."/>
            <person name="Nagy L.G."/>
            <person name="Henrissat B."/>
            <person name="Grigoriev I.V."/>
            <person name="Yang Z.L."/>
            <person name="Xu J."/>
            <person name="Martin F.M."/>
        </authorList>
    </citation>
    <scope>NUCLEOTIDE SEQUENCE</scope>
    <source>
        <strain evidence="1">ATCC 28755</strain>
    </source>
</reference>
<protein>
    <submittedName>
        <fullName evidence="1">von Willebrand factor type A domain-containing protein</fullName>
    </submittedName>
</protein>
<evidence type="ECO:0000313" key="1">
    <source>
        <dbReference type="EMBL" id="KAH7908864.1"/>
    </source>
</evidence>
<sequence>MTSGRYYHLAPPTCVAISSPVTEFVPGTSHNVSLSPPSNSLTLKECVISACIIDTHSRVTLSQRFENQSDREAGQVTYTFSMLASAAVCDFEMVRQDGTNVVGVVKEKEQARAELEMALAAGHTAALGEEQTKDIFSICIGNVLPQEMITINLTYINTLIDDESPNQVRFTLPRVYMQRYGVAPEGRIYGSVGHKDVPFTMDVSIQQTGRIRSVTCPSGFSLTVNLGRPDYLDPSVGPDANFATVNVRRTNTSAPSQDVIIVITADGLDAPRAVIERHPVHQTAAIGLTLVPHFKPIESPLGMEYIFLVDRSGSMSNGKMNMARTAHTVLLQGLPSRNTIFNIFSFGSRVSSLWPVSRTYDQDSVDTAMSHIETMQANYGGTQMAKALEAVYKSLVTPLVCPVSIFLLADGGVWDVSCVNITQEAIREYATDAAFIRVFTIGLG</sequence>
<gene>
    <name evidence="1" type="ORF">BJ138DRAFT_305522</name>
</gene>
<dbReference type="EMBL" id="MU267793">
    <property type="protein sequence ID" value="KAH7908864.1"/>
    <property type="molecule type" value="Genomic_DNA"/>
</dbReference>
<name>A0ACB8A6J9_9AGAM</name>
<organism evidence="1 2">
    <name type="scientific">Hygrophoropsis aurantiaca</name>
    <dbReference type="NCBI Taxonomy" id="72124"/>
    <lineage>
        <taxon>Eukaryota</taxon>
        <taxon>Fungi</taxon>
        <taxon>Dikarya</taxon>
        <taxon>Basidiomycota</taxon>
        <taxon>Agaricomycotina</taxon>
        <taxon>Agaricomycetes</taxon>
        <taxon>Agaricomycetidae</taxon>
        <taxon>Boletales</taxon>
        <taxon>Coniophorineae</taxon>
        <taxon>Hygrophoropsidaceae</taxon>
        <taxon>Hygrophoropsis</taxon>
    </lineage>
</organism>
<evidence type="ECO:0000313" key="2">
    <source>
        <dbReference type="Proteomes" id="UP000790377"/>
    </source>
</evidence>
<dbReference type="Proteomes" id="UP000790377">
    <property type="component" value="Unassembled WGS sequence"/>
</dbReference>
<keyword evidence="2" id="KW-1185">Reference proteome</keyword>
<comment type="caution">
    <text evidence="1">The sequence shown here is derived from an EMBL/GenBank/DDBJ whole genome shotgun (WGS) entry which is preliminary data.</text>
</comment>
<accession>A0ACB8A6J9</accession>